<dbReference type="Proteomes" id="UP000308054">
    <property type="component" value="Unassembled WGS sequence"/>
</dbReference>
<gene>
    <name evidence="5" type="ORF">E5163_14045</name>
</gene>
<dbReference type="GO" id="GO:0016846">
    <property type="term" value="F:carbon-sulfur lyase activity"/>
    <property type="evidence" value="ECO:0007669"/>
    <property type="project" value="InterPro"/>
</dbReference>
<dbReference type="Pfam" id="PF04828">
    <property type="entry name" value="GFA"/>
    <property type="match status" value="1"/>
</dbReference>
<dbReference type="PANTHER" id="PTHR28620:SF1">
    <property type="entry name" value="CENP-V_GFA DOMAIN-CONTAINING PROTEIN"/>
    <property type="match status" value="1"/>
</dbReference>
<evidence type="ECO:0000313" key="5">
    <source>
        <dbReference type="EMBL" id="TGY87553.1"/>
    </source>
</evidence>
<comment type="caution">
    <text evidence="5">The sequence shown here is derived from an EMBL/GenBank/DDBJ whole genome shotgun (WGS) entry which is preliminary data.</text>
</comment>
<dbReference type="InterPro" id="IPR006913">
    <property type="entry name" value="CENP-V/GFA"/>
</dbReference>
<dbReference type="EMBL" id="SRXW01000005">
    <property type="protein sequence ID" value="TGY87553.1"/>
    <property type="molecule type" value="Genomic_DNA"/>
</dbReference>
<dbReference type="AlphaFoldDB" id="A0A4S2GWZ2"/>
<dbReference type="PROSITE" id="PS51891">
    <property type="entry name" value="CENP_V_GFA"/>
    <property type="match status" value="1"/>
</dbReference>
<evidence type="ECO:0000256" key="2">
    <source>
        <dbReference type="ARBA" id="ARBA00022723"/>
    </source>
</evidence>
<comment type="similarity">
    <text evidence="1">Belongs to the Gfa family.</text>
</comment>
<organism evidence="5 6">
    <name type="scientific">Marinicauda algicola</name>
    <dbReference type="NCBI Taxonomy" id="2029849"/>
    <lineage>
        <taxon>Bacteria</taxon>
        <taxon>Pseudomonadati</taxon>
        <taxon>Pseudomonadota</taxon>
        <taxon>Alphaproteobacteria</taxon>
        <taxon>Maricaulales</taxon>
        <taxon>Maricaulaceae</taxon>
        <taxon>Marinicauda</taxon>
    </lineage>
</organism>
<dbReference type="GO" id="GO:0046872">
    <property type="term" value="F:metal ion binding"/>
    <property type="evidence" value="ECO:0007669"/>
    <property type="project" value="UniProtKB-KW"/>
</dbReference>
<dbReference type="RefSeq" id="WP_135997091.1">
    <property type="nucleotide sequence ID" value="NZ_CP071057.1"/>
</dbReference>
<sequence>MTRRTHPEYAGIHHARCHCGSVVLELDLPEGIVDPRRCDCSMCRRRGAIVASVTLDRLKVIEGADNLGLYTFNTHTAQHFFCRTCGIYTHHQRRSNPNEYGFNVACIDAIYPFDLDPVPVRDGQSHPSDRKR</sequence>
<protein>
    <submittedName>
        <fullName evidence="5">GFA family protein</fullName>
    </submittedName>
</protein>
<evidence type="ECO:0000259" key="4">
    <source>
        <dbReference type="PROSITE" id="PS51891"/>
    </source>
</evidence>
<accession>A0A4S2GWZ2</accession>
<dbReference type="PANTHER" id="PTHR28620">
    <property type="entry name" value="CENTROMERE PROTEIN V"/>
    <property type="match status" value="1"/>
</dbReference>
<proteinExistence type="inferred from homology"/>
<reference evidence="5 6" key="1">
    <citation type="journal article" date="2017" name="Int. J. Syst. Evol. Microbiol.">
        <title>Marinicauda algicola sp. nov., isolated from a marine red alga Rhodosorus marinus.</title>
        <authorList>
            <person name="Jeong S.E."/>
            <person name="Jeon S.H."/>
            <person name="Chun B.H."/>
            <person name="Kim D.W."/>
            <person name="Jeon C.O."/>
        </authorList>
    </citation>
    <scope>NUCLEOTIDE SEQUENCE [LARGE SCALE GENOMIC DNA]</scope>
    <source>
        <strain evidence="5 6">JCM 31718</strain>
    </source>
</reference>
<keyword evidence="6" id="KW-1185">Reference proteome</keyword>
<dbReference type="OrthoDB" id="9807246at2"/>
<keyword evidence="2" id="KW-0479">Metal-binding</keyword>
<evidence type="ECO:0000313" key="6">
    <source>
        <dbReference type="Proteomes" id="UP000308054"/>
    </source>
</evidence>
<keyword evidence="3" id="KW-0862">Zinc</keyword>
<dbReference type="Gene3D" id="2.170.150.70">
    <property type="match status" value="1"/>
</dbReference>
<dbReference type="InterPro" id="IPR011057">
    <property type="entry name" value="Mss4-like_sf"/>
</dbReference>
<feature type="domain" description="CENP-V/GFA" evidence="4">
    <location>
        <begin position="9"/>
        <end position="129"/>
    </location>
</feature>
<name>A0A4S2GWZ2_9PROT</name>
<evidence type="ECO:0000256" key="1">
    <source>
        <dbReference type="ARBA" id="ARBA00005495"/>
    </source>
</evidence>
<dbReference type="SUPFAM" id="SSF51316">
    <property type="entry name" value="Mss4-like"/>
    <property type="match status" value="1"/>
</dbReference>
<dbReference type="InterPro" id="IPR052355">
    <property type="entry name" value="CENP-V-like"/>
</dbReference>
<evidence type="ECO:0000256" key="3">
    <source>
        <dbReference type="ARBA" id="ARBA00022833"/>
    </source>
</evidence>